<dbReference type="EMBL" id="CP007174">
    <property type="protein sequence ID" value="AIF83359.1"/>
    <property type="molecule type" value="Genomic_DNA"/>
</dbReference>
<dbReference type="HOGENOM" id="CLU_1840470_0_0_2"/>
<evidence type="ECO:0000313" key="1">
    <source>
        <dbReference type="EMBL" id="AIF83359.1"/>
    </source>
</evidence>
<reference evidence="1 2" key="1">
    <citation type="journal article" date="2014" name="PLoS ONE">
        <title>Genome Sequence of Candidatus Nitrososphaera evergladensis from Group I.1b Enriched from Everglades Soil Reveals Novel Genomic Features of the Ammonia-Oxidizing Archaea.</title>
        <authorList>
            <person name="Zhalnina K.V."/>
            <person name="Dias R."/>
            <person name="Leonard M.T."/>
            <person name="Dorr de Quadros P."/>
            <person name="Camargo F.A."/>
            <person name="Drew J.C."/>
            <person name="Farmerie W.G."/>
            <person name="Daroub S.H."/>
            <person name="Triplett E.W."/>
        </authorList>
    </citation>
    <scope>NUCLEOTIDE SEQUENCE [LARGE SCALE GENOMIC DNA]</scope>
    <source>
        <strain evidence="1 2">SR1</strain>
    </source>
</reference>
<sequence>MNNSTTEPAREIEIGSYVALTFWRAPKKNRDAVVQVGRQNDQIWRKHGMLRSETFLLGTRDVPTGCKSIANILSAADEGEDLWVLQQFFRDRDHADKVLSNVIKDESINKVVKEFYGEIAQGQSLVTGGFSRIV</sequence>
<protein>
    <submittedName>
        <fullName evidence="1">Uncharacterized protein</fullName>
    </submittedName>
</protein>
<organism evidence="1 2">
    <name type="scientific">Candidatus Nitrososphaera evergladensis SR1</name>
    <dbReference type="NCBI Taxonomy" id="1459636"/>
    <lineage>
        <taxon>Archaea</taxon>
        <taxon>Nitrososphaerota</taxon>
        <taxon>Nitrososphaeria</taxon>
        <taxon>Nitrososphaerales</taxon>
        <taxon>Nitrososphaeraceae</taxon>
        <taxon>Nitrososphaera</taxon>
    </lineage>
</organism>
<dbReference type="InterPro" id="IPR009874">
    <property type="entry name" value="DUF1428"/>
</dbReference>
<dbReference type="AlphaFoldDB" id="A0A075MVN2"/>
<dbReference type="Pfam" id="PF07237">
    <property type="entry name" value="DUF1428"/>
    <property type="match status" value="1"/>
</dbReference>
<dbReference type="Proteomes" id="UP000028194">
    <property type="component" value="Chromosome"/>
</dbReference>
<dbReference type="SUPFAM" id="SSF54909">
    <property type="entry name" value="Dimeric alpha+beta barrel"/>
    <property type="match status" value="1"/>
</dbReference>
<dbReference type="InterPro" id="IPR011008">
    <property type="entry name" value="Dimeric_a/b-barrel"/>
</dbReference>
<proteinExistence type="predicted"/>
<dbReference type="STRING" id="1459636.NTE_01290"/>
<dbReference type="GeneID" id="41597093"/>
<dbReference type="Gene3D" id="3.30.70.100">
    <property type="match status" value="1"/>
</dbReference>
<gene>
    <name evidence="1" type="ORF">NTE_01290</name>
</gene>
<evidence type="ECO:0000313" key="2">
    <source>
        <dbReference type="Proteomes" id="UP000028194"/>
    </source>
</evidence>
<name>A0A075MVN2_9ARCH</name>
<dbReference type="RefSeq" id="WP_148700144.1">
    <property type="nucleotide sequence ID" value="NZ_CP007174.1"/>
</dbReference>
<accession>A0A075MVN2</accession>
<keyword evidence="2" id="KW-1185">Reference proteome</keyword>
<dbReference type="KEGG" id="nev:NTE_01290"/>